<keyword evidence="3" id="KW-0812">Transmembrane</keyword>
<dbReference type="Pfam" id="PF00021">
    <property type="entry name" value="UPAR_LY6"/>
    <property type="match status" value="1"/>
</dbReference>
<dbReference type="Gene3D" id="2.10.60.10">
    <property type="entry name" value="CD59"/>
    <property type="match status" value="1"/>
</dbReference>
<dbReference type="AlphaFoldDB" id="A0A9X0D1H0"/>
<dbReference type="SUPFAM" id="SSF57302">
    <property type="entry name" value="Snake toxin-like"/>
    <property type="match status" value="1"/>
</dbReference>
<keyword evidence="1 4" id="KW-0732">Signal</keyword>
<keyword evidence="3" id="KW-0472">Membrane</keyword>
<protein>
    <recommendedName>
        <fullName evidence="5">UPAR/Ly6 domain-containing protein</fullName>
    </recommendedName>
</protein>
<feature type="chain" id="PRO_5040935250" description="UPAR/Ly6 domain-containing protein" evidence="4">
    <location>
        <begin position="22"/>
        <end position="135"/>
    </location>
</feature>
<keyword evidence="7" id="KW-1185">Reference proteome</keyword>
<keyword evidence="3" id="KW-1133">Transmembrane helix</keyword>
<dbReference type="InterPro" id="IPR045860">
    <property type="entry name" value="Snake_toxin-like_sf"/>
</dbReference>
<reference evidence="6" key="1">
    <citation type="submission" date="2023-01" db="EMBL/GenBank/DDBJ databases">
        <title>Genome assembly of the deep-sea coral Lophelia pertusa.</title>
        <authorList>
            <person name="Herrera S."/>
            <person name="Cordes E."/>
        </authorList>
    </citation>
    <scope>NUCLEOTIDE SEQUENCE</scope>
    <source>
        <strain evidence="6">USNM1676648</strain>
        <tissue evidence="6">Polyp</tissue>
    </source>
</reference>
<evidence type="ECO:0000256" key="1">
    <source>
        <dbReference type="ARBA" id="ARBA00022729"/>
    </source>
</evidence>
<evidence type="ECO:0000256" key="2">
    <source>
        <dbReference type="ARBA" id="ARBA00023157"/>
    </source>
</evidence>
<accession>A0A9X0D1H0</accession>
<dbReference type="InterPro" id="IPR018363">
    <property type="entry name" value="CD59_antigen_CS"/>
</dbReference>
<dbReference type="PROSITE" id="PS00983">
    <property type="entry name" value="LY6_UPAR"/>
    <property type="match status" value="1"/>
</dbReference>
<evidence type="ECO:0000256" key="4">
    <source>
        <dbReference type="SAM" id="SignalP"/>
    </source>
</evidence>
<keyword evidence="2" id="KW-1015">Disulfide bond</keyword>
<evidence type="ECO:0000313" key="6">
    <source>
        <dbReference type="EMBL" id="KAJ7382228.1"/>
    </source>
</evidence>
<dbReference type="InterPro" id="IPR016054">
    <property type="entry name" value="LY6_UPA_recep-like"/>
</dbReference>
<feature type="signal peptide" evidence="4">
    <location>
        <begin position="1"/>
        <end position="21"/>
    </location>
</feature>
<evidence type="ECO:0000259" key="5">
    <source>
        <dbReference type="Pfam" id="PF00021"/>
    </source>
</evidence>
<dbReference type="PANTHER" id="PTHR10036:SF3">
    <property type="entry name" value="PROTEIN SLEEPLESS-RELATED"/>
    <property type="match status" value="1"/>
</dbReference>
<gene>
    <name evidence="6" type="ORF">OS493_036261</name>
</gene>
<sequence>MAKVKQILALLFVITFSVAHSLRCHNCASSESFDECVPHEQVDCSSGFDRCYKGEISYTINSETVKTYGKGCTTAAQCSNEENLTCQNLKESGVKDVRCHLECCTGDNCNSGTAVRISVMMLLSCAVLVLGYVHN</sequence>
<name>A0A9X0D1H0_9CNID</name>
<evidence type="ECO:0000256" key="3">
    <source>
        <dbReference type="SAM" id="Phobius"/>
    </source>
</evidence>
<dbReference type="EMBL" id="MU825932">
    <property type="protein sequence ID" value="KAJ7382228.1"/>
    <property type="molecule type" value="Genomic_DNA"/>
</dbReference>
<dbReference type="OrthoDB" id="5958954at2759"/>
<feature type="transmembrane region" description="Helical" evidence="3">
    <location>
        <begin position="113"/>
        <end position="133"/>
    </location>
</feature>
<comment type="caution">
    <text evidence="6">The sequence shown here is derived from an EMBL/GenBank/DDBJ whole genome shotgun (WGS) entry which is preliminary data.</text>
</comment>
<evidence type="ECO:0000313" key="7">
    <source>
        <dbReference type="Proteomes" id="UP001163046"/>
    </source>
</evidence>
<proteinExistence type="predicted"/>
<dbReference type="PANTHER" id="PTHR10036">
    <property type="entry name" value="CD59 GLYCOPROTEIN"/>
    <property type="match status" value="1"/>
</dbReference>
<feature type="domain" description="UPAR/Ly6" evidence="5">
    <location>
        <begin position="20"/>
        <end position="111"/>
    </location>
</feature>
<dbReference type="CDD" id="cd23553">
    <property type="entry name" value="TFP_LU_ECD_Ly6PGE"/>
    <property type="match status" value="1"/>
</dbReference>
<organism evidence="6 7">
    <name type="scientific">Desmophyllum pertusum</name>
    <dbReference type="NCBI Taxonomy" id="174260"/>
    <lineage>
        <taxon>Eukaryota</taxon>
        <taxon>Metazoa</taxon>
        <taxon>Cnidaria</taxon>
        <taxon>Anthozoa</taxon>
        <taxon>Hexacorallia</taxon>
        <taxon>Scleractinia</taxon>
        <taxon>Caryophylliina</taxon>
        <taxon>Caryophylliidae</taxon>
        <taxon>Desmophyllum</taxon>
    </lineage>
</organism>
<dbReference type="Proteomes" id="UP001163046">
    <property type="component" value="Unassembled WGS sequence"/>
</dbReference>